<evidence type="ECO:0000313" key="3">
    <source>
        <dbReference type="Proteomes" id="UP000807353"/>
    </source>
</evidence>
<keyword evidence="1" id="KW-0378">Hydrolase</keyword>
<dbReference type="InterPro" id="IPR012341">
    <property type="entry name" value="6hp_glycosidase-like_sf"/>
</dbReference>
<dbReference type="Proteomes" id="UP000807353">
    <property type="component" value="Unassembled WGS sequence"/>
</dbReference>
<gene>
    <name evidence="2" type="ORF">BDZ94DRAFT_1174858</name>
</gene>
<organism evidence="2 3">
    <name type="scientific">Collybia nuda</name>
    <dbReference type="NCBI Taxonomy" id="64659"/>
    <lineage>
        <taxon>Eukaryota</taxon>
        <taxon>Fungi</taxon>
        <taxon>Dikarya</taxon>
        <taxon>Basidiomycota</taxon>
        <taxon>Agaricomycotina</taxon>
        <taxon>Agaricomycetes</taxon>
        <taxon>Agaricomycetidae</taxon>
        <taxon>Agaricales</taxon>
        <taxon>Tricholomatineae</taxon>
        <taxon>Clitocybaceae</taxon>
        <taxon>Collybia</taxon>
    </lineage>
</organism>
<dbReference type="GO" id="GO:0005975">
    <property type="term" value="P:carbohydrate metabolic process"/>
    <property type="evidence" value="ECO:0007669"/>
    <property type="project" value="InterPro"/>
</dbReference>
<dbReference type="SUPFAM" id="SSF48208">
    <property type="entry name" value="Six-hairpin glycosidases"/>
    <property type="match status" value="1"/>
</dbReference>
<dbReference type="Gene3D" id="1.50.10.10">
    <property type="match status" value="1"/>
</dbReference>
<dbReference type="InterPro" id="IPR008928">
    <property type="entry name" value="6-hairpin_glycosidase_sf"/>
</dbReference>
<accession>A0A9P5XU79</accession>
<evidence type="ECO:0008006" key="4">
    <source>
        <dbReference type="Google" id="ProtNLM"/>
    </source>
</evidence>
<dbReference type="Pfam" id="PF07470">
    <property type="entry name" value="Glyco_hydro_88"/>
    <property type="match status" value="1"/>
</dbReference>
<name>A0A9P5XU79_9AGAR</name>
<dbReference type="OrthoDB" id="4138492at2759"/>
<comment type="caution">
    <text evidence="2">The sequence shown here is derived from an EMBL/GenBank/DDBJ whole genome shotgun (WGS) entry which is preliminary data.</text>
</comment>
<dbReference type="EMBL" id="MU150357">
    <property type="protein sequence ID" value="KAF9457817.1"/>
    <property type="molecule type" value="Genomic_DNA"/>
</dbReference>
<dbReference type="AlphaFoldDB" id="A0A9P5XU79"/>
<reference evidence="2" key="1">
    <citation type="submission" date="2020-11" db="EMBL/GenBank/DDBJ databases">
        <authorList>
            <consortium name="DOE Joint Genome Institute"/>
            <person name="Ahrendt S."/>
            <person name="Riley R."/>
            <person name="Andreopoulos W."/>
            <person name="Labutti K."/>
            <person name="Pangilinan J."/>
            <person name="Ruiz-Duenas F.J."/>
            <person name="Barrasa J.M."/>
            <person name="Sanchez-Garcia M."/>
            <person name="Camarero S."/>
            <person name="Miyauchi S."/>
            <person name="Serrano A."/>
            <person name="Linde D."/>
            <person name="Babiker R."/>
            <person name="Drula E."/>
            <person name="Ayuso-Fernandez I."/>
            <person name="Pacheco R."/>
            <person name="Padilla G."/>
            <person name="Ferreira P."/>
            <person name="Barriuso J."/>
            <person name="Kellner H."/>
            <person name="Castanera R."/>
            <person name="Alfaro M."/>
            <person name="Ramirez L."/>
            <person name="Pisabarro A.G."/>
            <person name="Kuo A."/>
            <person name="Tritt A."/>
            <person name="Lipzen A."/>
            <person name="He G."/>
            <person name="Yan M."/>
            <person name="Ng V."/>
            <person name="Cullen D."/>
            <person name="Martin F."/>
            <person name="Rosso M.-N."/>
            <person name="Henrissat B."/>
            <person name="Hibbett D."/>
            <person name="Martinez A.T."/>
            <person name="Grigoriev I.V."/>
        </authorList>
    </citation>
    <scope>NUCLEOTIDE SEQUENCE</scope>
    <source>
        <strain evidence="2">CBS 247.69</strain>
    </source>
</reference>
<proteinExistence type="predicted"/>
<sequence length="415" mass="45118">MVDTTYLLSLMAGSILNVQPIPFTPGFDIAKVAKLAESLPSHSWEYGATTQALLEFHDPLLSVFGPTPFPVQAYEKGSVKALAYAADKILLGVGVNGLADGDGAVGDPASLGVSAIMLGKTDLRFAAASRSTLDYLMNAAPRYFNGAISHRVATPELWADFMYMVPPFIAYYAADTRNGTLLQESVKQCGYYRQVLQSNTTHPHKGVWEHIIGPQTRDDGLWSTGNAWAAAGMARVLATVMRAPVAQNATWRQNAIDDLTWWITEILDGAMASSMDGGLVRNYMNKMDTTAGGFGEISGSALFAAVAYRMAVLQPKACGDKYINWAEGIRRTLGGRDTNGNPHITRGGVATPAVNPLGWLDPKPVTTGSPEGQAFVVLMYAAWRDCVLVDRCTWKLGSLRRMEKRMHRFGSHKHR</sequence>
<evidence type="ECO:0000256" key="1">
    <source>
        <dbReference type="ARBA" id="ARBA00022801"/>
    </source>
</evidence>
<evidence type="ECO:0000313" key="2">
    <source>
        <dbReference type="EMBL" id="KAF9457817.1"/>
    </source>
</evidence>
<dbReference type="PANTHER" id="PTHR41814">
    <property type="entry name" value="EXPRESSED PROTEIN"/>
    <property type="match status" value="1"/>
</dbReference>
<dbReference type="GO" id="GO:0016787">
    <property type="term" value="F:hydrolase activity"/>
    <property type="evidence" value="ECO:0007669"/>
    <property type="project" value="UniProtKB-KW"/>
</dbReference>
<keyword evidence="3" id="KW-1185">Reference proteome</keyword>
<protein>
    <recommendedName>
        <fullName evidence="4">Glycosyl hydrolase family 88</fullName>
    </recommendedName>
</protein>
<dbReference type="PANTHER" id="PTHR41814:SF1">
    <property type="entry name" value="CELLULASE"/>
    <property type="match status" value="1"/>
</dbReference>
<dbReference type="InterPro" id="IPR010905">
    <property type="entry name" value="Glyco_hydro_88"/>
</dbReference>